<dbReference type="InterPro" id="IPR046341">
    <property type="entry name" value="SET_dom_sf"/>
</dbReference>
<dbReference type="InterPro" id="IPR001214">
    <property type="entry name" value="SET_dom"/>
</dbReference>
<dbReference type="Gene3D" id="1.10.220.160">
    <property type="match status" value="1"/>
</dbReference>
<dbReference type="AlphaFoldDB" id="A0AAU9T0N6"/>
<dbReference type="SUPFAM" id="SSF82199">
    <property type="entry name" value="SET domain"/>
    <property type="match status" value="1"/>
</dbReference>
<feature type="region of interest" description="Disordered" evidence="1">
    <location>
        <begin position="394"/>
        <end position="413"/>
    </location>
</feature>
<dbReference type="Proteomes" id="UP000836841">
    <property type="component" value="Chromosome 6"/>
</dbReference>
<organism evidence="3 4">
    <name type="scientific">Thlaspi arvense</name>
    <name type="common">Field penny-cress</name>
    <dbReference type="NCBI Taxonomy" id="13288"/>
    <lineage>
        <taxon>Eukaryota</taxon>
        <taxon>Viridiplantae</taxon>
        <taxon>Streptophyta</taxon>
        <taxon>Embryophyta</taxon>
        <taxon>Tracheophyta</taxon>
        <taxon>Spermatophyta</taxon>
        <taxon>Magnoliopsida</taxon>
        <taxon>eudicotyledons</taxon>
        <taxon>Gunneridae</taxon>
        <taxon>Pentapetalae</taxon>
        <taxon>rosids</taxon>
        <taxon>malvids</taxon>
        <taxon>Brassicales</taxon>
        <taxon>Brassicaceae</taxon>
        <taxon>Thlaspideae</taxon>
        <taxon>Thlaspi</taxon>
    </lineage>
</organism>
<reference evidence="3 4" key="1">
    <citation type="submission" date="2022-03" db="EMBL/GenBank/DDBJ databases">
        <authorList>
            <person name="Nunn A."/>
            <person name="Chopra R."/>
            <person name="Nunn A."/>
            <person name="Contreras Garrido A."/>
        </authorList>
    </citation>
    <scope>NUCLEOTIDE SEQUENCE [LARGE SCALE GENOMIC DNA]</scope>
</reference>
<dbReference type="SMART" id="SM00317">
    <property type="entry name" value="SET"/>
    <property type="match status" value="1"/>
</dbReference>
<dbReference type="CDD" id="cd20071">
    <property type="entry name" value="SET_SMYD"/>
    <property type="match status" value="1"/>
</dbReference>
<dbReference type="Gene3D" id="2.170.270.10">
    <property type="entry name" value="SET domain"/>
    <property type="match status" value="1"/>
</dbReference>
<dbReference type="EMBL" id="OU466862">
    <property type="protein sequence ID" value="CAH2073832.1"/>
    <property type="molecule type" value="Genomic_DNA"/>
</dbReference>
<accession>A0AAU9T0N6</accession>
<gene>
    <name evidence="3" type="ORF">TAV2_LOCUS19472</name>
</gene>
<dbReference type="Pfam" id="PF04788">
    <property type="entry name" value="DUF620"/>
    <property type="match status" value="1"/>
</dbReference>
<proteinExistence type="predicted"/>
<keyword evidence="4" id="KW-1185">Reference proteome</keyword>
<dbReference type="InterPro" id="IPR006873">
    <property type="entry name" value="DUF620"/>
</dbReference>
<feature type="region of interest" description="Disordered" evidence="1">
    <location>
        <begin position="1"/>
        <end position="29"/>
    </location>
</feature>
<evidence type="ECO:0000313" key="3">
    <source>
        <dbReference type="EMBL" id="CAH2073832.1"/>
    </source>
</evidence>
<protein>
    <recommendedName>
        <fullName evidence="2">SET domain-containing protein</fullName>
    </recommendedName>
</protein>
<dbReference type="PROSITE" id="PS50280">
    <property type="entry name" value="SET"/>
    <property type="match status" value="1"/>
</dbReference>
<sequence>MQRLAPLMEEPVDQEEQEEERGGRSTRSKSWKKWIKTQLQLMVFHKKPDMKVLLSVLGCPLFPVPPLSKIYLQQASSSAQYIIQHFAAATGCKKLAGGIKNTFVTGKITMTMVNDLTGSAAVGSASSVAHKGCFVMWQMLPEKWLIELVGGGHKISAGSDGEIAWRYTPWLGDHAAKGAIRPLRRALQGLDPLTISSVFSSAQFVGEKEISGKDCFVLKLSTDQTDLSRRSDSTAEMIKHVAFGYFSQKSGLLVCLEDSSLTRIQIPGTLATYWETSMSSWMEDYRAIEGSEVVIAHSGRTDVLISRFGETLKGGISVTRMEERWTIDDVAFDVPGLSVDCFIPPKEMKMEFQHQDGKRLWSNNPKKMSRIALGRYSRYFSRLKPLPYLNKPSSLSSAASNRDGACQTGPPPIRVGLTESTGRAVFATRRIGSGDLIHTAKPVLACPSLVSLDSVCYLCLKKLMGSAKFYDRGVSYCSQECQENAKVGFYEVETRADWSSFGDYCRTHNFKYPLMVKRLCCMVISGALPADSLDILQPAALSSEMISKIEDGYGLLWNAFRKANFKDDDVAFLTKQWYTAVLARIRINAFRIDLVGGSCGEDLLSLAAASVEGEGAVGHAVYMLPSFYNHDCDPNAHILWLQNADARLMTLRDVEEGEELRICYIDASMGYEARQALLSQGFGFSCNCLRCQSGD</sequence>
<feature type="domain" description="SET" evidence="2">
    <location>
        <begin position="411"/>
        <end position="665"/>
    </location>
</feature>
<dbReference type="PANTHER" id="PTHR31300">
    <property type="entry name" value="LIPASE"/>
    <property type="match status" value="1"/>
</dbReference>
<dbReference type="PANTHER" id="PTHR31300:SF3">
    <property type="entry name" value="GB|AAD30234.1"/>
    <property type="match status" value="1"/>
</dbReference>
<evidence type="ECO:0000256" key="1">
    <source>
        <dbReference type="SAM" id="MobiDB-lite"/>
    </source>
</evidence>
<feature type="compositionally biased region" description="Acidic residues" evidence="1">
    <location>
        <begin position="10"/>
        <end position="19"/>
    </location>
</feature>
<name>A0AAU9T0N6_THLAR</name>
<evidence type="ECO:0000259" key="2">
    <source>
        <dbReference type="PROSITE" id="PS50280"/>
    </source>
</evidence>
<dbReference type="Gene3D" id="6.10.140.2220">
    <property type="match status" value="1"/>
</dbReference>
<dbReference type="Pfam" id="PF00856">
    <property type="entry name" value="SET"/>
    <property type="match status" value="1"/>
</dbReference>
<evidence type="ECO:0000313" key="4">
    <source>
        <dbReference type="Proteomes" id="UP000836841"/>
    </source>
</evidence>